<reference evidence="12 13" key="1">
    <citation type="journal article" date="2023" name="Elife">
        <title>Identification of key yeast species and microbe-microbe interactions impacting larval growth of Drosophila in the wild.</title>
        <authorList>
            <person name="Mure A."/>
            <person name="Sugiura Y."/>
            <person name="Maeda R."/>
            <person name="Honda K."/>
            <person name="Sakurai N."/>
            <person name="Takahashi Y."/>
            <person name="Watada M."/>
            <person name="Katoh T."/>
            <person name="Gotoh A."/>
            <person name="Gotoh Y."/>
            <person name="Taniguchi I."/>
            <person name="Nakamura K."/>
            <person name="Hayashi T."/>
            <person name="Katayama T."/>
            <person name="Uemura T."/>
            <person name="Hattori Y."/>
        </authorList>
    </citation>
    <scope>NUCLEOTIDE SEQUENCE [LARGE SCALE GENOMIC DNA]</scope>
    <source>
        <strain evidence="12 13">PK-24</strain>
    </source>
</reference>
<evidence type="ECO:0000313" key="12">
    <source>
        <dbReference type="EMBL" id="GMM47639.1"/>
    </source>
</evidence>
<dbReference type="AlphaFoldDB" id="A0AAV5R817"/>
<dbReference type="Gene3D" id="3.20.20.80">
    <property type="entry name" value="Glycosidases"/>
    <property type="match status" value="1"/>
</dbReference>
<evidence type="ECO:0000256" key="8">
    <source>
        <dbReference type="ARBA" id="ARBA00023180"/>
    </source>
</evidence>
<keyword evidence="9 10" id="KW-0449">Lipoprotein</keyword>
<dbReference type="GO" id="GO:0009277">
    <property type="term" value="C:fungal-type cell wall"/>
    <property type="evidence" value="ECO:0007669"/>
    <property type="project" value="UniProtKB-ARBA"/>
</dbReference>
<dbReference type="GO" id="GO:0042124">
    <property type="term" value="F:1,3-beta-glucanosyltransferase activity"/>
    <property type="evidence" value="ECO:0007669"/>
    <property type="project" value="TreeGrafter"/>
</dbReference>
<dbReference type="PANTHER" id="PTHR31468">
    <property type="entry name" value="1,3-BETA-GLUCANOSYLTRANSFERASE GAS1"/>
    <property type="match status" value="1"/>
</dbReference>
<gene>
    <name evidence="12" type="ORF">DAPK24_042370</name>
</gene>
<keyword evidence="13" id="KW-1185">Reference proteome</keyword>
<evidence type="ECO:0000256" key="7">
    <source>
        <dbReference type="ARBA" id="ARBA00023136"/>
    </source>
</evidence>
<dbReference type="EC" id="2.4.1.-" evidence="10"/>
<dbReference type="InterPro" id="IPR017853">
    <property type="entry name" value="GH"/>
</dbReference>
<evidence type="ECO:0000256" key="6">
    <source>
        <dbReference type="ARBA" id="ARBA00022729"/>
    </source>
</evidence>
<feature type="compositionally biased region" description="Basic and acidic residues" evidence="11">
    <location>
        <begin position="484"/>
        <end position="506"/>
    </location>
</feature>
<comment type="caution">
    <text evidence="12">The sequence shown here is derived from an EMBL/GenBank/DDBJ whole genome shotgun (WGS) entry which is preliminary data.</text>
</comment>
<feature type="region of interest" description="Disordered" evidence="11">
    <location>
        <begin position="430"/>
        <end position="570"/>
    </location>
</feature>
<dbReference type="GO" id="GO:0071970">
    <property type="term" value="P:fungal-type cell wall (1-&gt;3)-beta-D-glucan biosynthetic process"/>
    <property type="evidence" value="ECO:0007669"/>
    <property type="project" value="TreeGrafter"/>
</dbReference>
<comment type="function">
    <text evidence="10">Splits internally a 1,3-beta-glucan molecule and transfers the newly generated reducing end (the donor) to the non-reducing end of another 1,3-beta-glucan molecule (the acceptor) forming a 1,3-beta linkage, resulting in the elongation of 1,3-beta-glucan chains in the cell wall.</text>
</comment>
<dbReference type="FunFam" id="3.20.20.80:FF:000032">
    <property type="entry name" value="1,3-beta-glucanosyltransferase"/>
    <property type="match status" value="1"/>
</dbReference>
<keyword evidence="6 10" id="KW-0732">Signal</keyword>
<feature type="signal peptide" evidence="10">
    <location>
        <begin position="1"/>
        <end position="20"/>
    </location>
</feature>
<evidence type="ECO:0000256" key="1">
    <source>
        <dbReference type="ARBA" id="ARBA00004196"/>
    </source>
</evidence>
<dbReference type="Proteomes" id="UP001378960">
    <property type="component" value="Unassembled WGS sequence"/>
</dbReference>
<dbReference type="Pfam" id="PF03198">
    <property type="entry name" value="Glyco_hydro_72"/>
    <property type="match status" value="1"/>
</dbReference>
<evidence type="ECO:0000256" key="2">
    <source>
        <dbReference type="ARBA" id="ARBA00004589"/>
    </source>
</evidence>
<dbReference type="SUPFAM" id="SSF51445">
    <property type="entry name" value="(Trans)glycosidases"/>
    <property type="match status" value="1"/>
</dbReference>
<evidence type="ECO:0000256" key="9">
    <source>
        <dbReference type="ARBA" id="ARBA00023288"/>
    </source>
</evidence>
<dbReference type="GO" id="GO:0005886">
    <property type="term" value="C:plasma membrane"/>
    <property type="evidence" value="ECO:0007669"/>
    <property type="project" value="UniProtKB-SubCell"/>
</dbReference>
<evidence type="ECO:0000256" key="4">
    <source>
        <dbReference type="ARBA" id="ARBA00022622"/>
    </source>
</evidence>
<sequence length="606" mass="68462">MNTISRTCVILTYLLPFVYSLIHPVEIRSNHFYDSVINKPFFIKGVDYQPGGSSGVNEHADPLSNPAQCARDIALFQELGINTIRVYSVNPDLNHDKCMTLLAAAGIYLVLDVNSPLVGQHLNRYEPWTTYNDKYISHVYKVVNEFSGYNNTLAFFAGNEIVNDKTSASNSPVYIKAVIRDMKHFIKENGIRKIPVGYSAADDLSYRISLAEYLECYESDPLETIDFYGVNTYQWCGEQTFYTSGYNHLVRDYGAYSKPIFFSEYGCNEVLPRLFKEVGSIYSNQMTNVFSGGLVYEFAQEPNNYGLVDYDEAGNVKLLPDFFTFKEQISKVKDVKLSKKLHLQNQQATNGKGSRKTGQKNKVCELQYSNLDISKGIPRSMGLSLVKSFNEQNKGKFVVLTQSDLVANYKVFSPDGSLLYESLSVKPVPEPVADPEDSISCEYCDLEGDENGNENEDIVKDKINEVPNPIIEPVMPSPIGEENDSIKDDKKNEQEKDKENGKEKNKSSKKKNKNKSKKSKTKNKKTKKAKTSTKKQLKQKQKKIHSKVIAQQESKLRSKTKSKSVSKSISKTRISAMKLKKADQEPIVENKAINKLELFINKPTNS</sequence>
<accession>A0AAV5R817</accession>
<evidence type="ECO:0000256" key="5">
    <source>
        <dbReference type="ARBA" id="ARBA00022679"/>
    </source>
</evidence>
<dbReference type="GO" id="GO:0098552">
    <property type="term" value="C:side of membrane"/>
    <property type="evidence" value="ECO:0007669"/>
    <property type="project" value="UniProtKB-KW"/>
</dbReference>
<comment type="subcellular location">
    <subcellularLocation>
        <location evidence="1">Cell envelope</location>
    </subcellularLocation>
    <subcellularLocation>
        <location evidence="10">Cell membrane</location>
        <topology evidence="10">Lipid-anchor</topology>
        <topology evidence="10">GPI-anchor</topology>
    </subcellularLocation>
    <subcellularLocation>
        <location evidence="2">Membrane</location>
        <topology evidence="2">Lipid-anchor</topology>
        <topology evidence="2">GPI-anchor</topology>
    </subcellularLocation>
</comment>
<keyword evidence="4 10" id="KW-0336">GPI-anchor</keyword>
<proteinExistence type="inferred from homology"/>
<feature type="chain" id="PRO_5043097238" description="1,3-beta-glucanosyltransferase" evidence="10">
    <location>
        <begin position="21"/>
        <end position="606"/>
    </location>
</feature>
<feature type="compositionally biased region" description="Acidic residues" evidence="11">
    <location>
        <begin position="433"/>
        <end position="456"/>
    </location>
</feature>
<dbReference type="EMBL" id="BTGB01000009">
    <property type="protein sequence ID" value="GMM47639.1"/>
    <property type="molecule type" value="Genomic_DNA"/>
</dbReference>
<dbReference type="PANTHER" id="PTHR31468:SF14">
    <property type="entry name" value="1,3-BETA-GLUCANOSYLTRANSFERASE GAS4"/>
    <property type="match status" value="1"/>
</dbReference>
<evidence type="ECO:0000256" key="3">
    <source>
        <dbReference type="ARBA" id="ARBA00007528"/>
    </source>
</evidence>
<feature type="compositionally biased region" description="Basic residues" evidence="11">
    <location>
        <begin position="507"/>
        <end position="546"/>
    </location>
</feature>
<comment type="similarity">
    <text evidence="3 10">Belongs to the glycosyl hydrolase 72 family.</text>
</comment>
<evidence type="ECO:0000256" key="10">
    <source>
        <dbReference type="RuleBase" id="RU361209"/>
    </source>
</evidence>
<dbReference type="GO" id="GO:0031505">
    <property type="term" value="P:fungal-type cell wall organization"/>
    <property type="evidence" value="ECO:0007669"/>
    <property type="project" value="TreeGrafter"/>
</dbReference>
<protein>
    <recommendedName>
        <fullName evidence="10">1,3-beta-glucanosyltransferase</fullName>
        <ecNumber evidence="10">2.4.1.-</ecNumber>
    </recommendedName>
</protein>
<keyword evidence="8" id="KW-0325">Glycoprotein</keyword>
<name>A0AAV5R817_PICKL</name>
<dbReference type="InterPro" id="IPR004886">
    <property type="entry name" value="Glucanosyltransferase"/>
</dbReference>
<organism evidence="12 13">
    <name type="scientific">Pichia kluyveri</name>
    <name type="common">Yeast</name>
    <dbReference type="NCBI Taxonomy" id="36015"/>
    <lineage>
        <taxon>Eukaryota</taxon>
        <taxon>Fungi</taxon>
        <taxon>Dikarya</taxon>
        <taxon>Ascomycota</taxon>
        <taxon>Saccharomycotina</taxon>
        <taxon>Pichiomycetes</taxon>
        <taxon>Pichiales</taxon>
        <taxon>Pichiaceae</taxon>
        <taxon>Pichia</taxon>
    </lineage>
</organism>
<evidence type="ECO:0000256" key="11">
    <source>
        <dbReference type="SAM" id="MobiDB-lite"/>
    </source>
</evidence>
<evidence type="ECO:0000313" key="13">
    <source>
        <dbReference type="Proteomes" id="UP001378960"/>
    </source>
</evidence>
<keyword evidence="7 10" id="KW-0472">Membrane</keyword>
<keyword evidence="5 10" id="KW-0808">Transferase</keyword>